<keyword evidence="3" id="KW-1185">Reference proteome</keyword>
<reference evidence="2 3" key="1">
    <citation type="journal article" date="2018" name="Mol. Plant">
        <title>The genome of Artemisia annua provides insight into the evolution of Asteraceae family and artemisinin biosynthesis.</title>
        <authorList>
            <person name="Shen Q."/>
            <person name="Zhang L."/>
            <person name="Liao Z."/>
            <person name="Wang S."/>
            <person name="Yan T."/>
            <person name="Shi P."/>
            <person name="Liu M."/>
            <person name="Fu X."/>
            <person name="Pan Q."/>
            <person name="Wang Y."/>
            <person name="Lv Z."/>
            <person name="Lu X."/>
            <person name="Zhang F."/>
            <person name="Jiang W."/>
            <person name="Ma Y."/>
            <person name="Chen M."/>
            <person name="Hao X."/>
            <person name="Li L."/>
            <person name="Tang Y."/>
            <person name="Lv G."/>
            <person name="Zhou Y."/>
            <person name="Sun X."/>
            <person name="Brodelius P.E."/>
            <person name="Rose J.K.C."/>
            <person name="Tang K."/>
        </authorList>
    </citation>
    <scope>NUCLEOTIDE SEQUENCE [LARGE SCALE GENOMIC DNA]</scope>
    <source>
        <strain evidence="3">cv. Huhao1</strain>
        <tissue evidence="2">Leaf</tissue>
    </source>
</reference>
<name>A0A2U1MF73_ARTAN</name>
<dbReference type="Proteomes" id="UP000245207">
    <property type="component" value="Unassembled WGS sequence"/>
</dbReference>
<evidence type="ECO:0000313" key="3">
    <source>
        <dbReference type="Proteomes" id="UP000245207"/>
    </source>
</evidence>
<gene>
    <name evidence="2" type="ORF">CTI12_AA386030</name>
</gene>
<evidence type="ECO:0000256" key="1">
    <source>
        <dbReference type="SAM" id="MobiDB-lite"/>
    </source>
</evidence>
<dbReference type="GO" id="GO:0016787">
    <property type="term" value="F:hydrolase activity"/>
    <property type="evidence" value="ECO:0007669"/>
    <property type="project" value="UniProtKB-KW"/>
</dbReference>
<proteinExistence type="predicted"/>
<comment type="caution">
    <text evidence="2">The sequence shown here is derived from an EMBL/GenBank/DDBJ whole genome shotgun (WGS) entry which is preliminary data.</text>
</comment>
<evidence type="ECO:0000313" key="2">
    <source>
        <dbReference type="EMBL" id="PWA59862.1"/>
    </source>
</evidence>
<keyword evidence="2" id="KW-0378">Hydrolase</keyword>
<protein>
    <submittedName>
        <fullName evidence="2">P-loop containing nucleoside triphosphate hydrolases superfamily protein</fullName>
    </submittedName>
</protein>
<feature type="region of interest" description="Disordered" evidence="1">
    <location>
        <begin position="1"/>
        <end position="39"/>
    </location>
</feature>
<dbReference type="EMBL" id="PKPP01005510">
    <property type="protein sequence ID" value="PWA59862.1"/>
    <property type="molecule type" value="Genomic_DNA"/>
</dbReference>
<accession>A0A2U1MF73</accession>
<sequence>MDVDEDVKENKEKEDGMVDGADNGDTVTSLQNGDAMDEVNPLDASMNSMVIPIITKLTTDVSVLDTKSSDLMKYDKVQENGRKMIVGILLGRMNILCKMKLTMNSKKE</sequence>
<dbReference type="AlphaFoldDB" id="A0A2U1MF73"/>
<organism evidence="2 3">
    <name type="scientific">Artemisia annua</name>
    <name type="common">Sweet wormwood</name>
    <dbReference type="NCBI Taxonomy" id="35608"/>
    <lineage>
        <taxon>Eukaryota</taxon>
        <taxon>Viridiplantae</taxon>
        <taxon>Streptophyta</taxon>
        <taxon>Embryophyta</taxon>
        <taxon>Tracheophyta</taxon>
        <taxon>Spermatophyta</taxon>
        <taxon>Magnoliopsida</taxon>
        <taxon>eudicotyledons</taxon>
        <taxon>Gunneridae</taxon>
        <taxon>Pentapetalae</taxon>
        <taxon>asterids</taxon>
        <taxon>campanulids</taxon>
        <taxon>Asterales</taxon>
        <taxon>Asteraceae</taxon>
        <taxon>Asteroideae</taxon>
        <taxon>Anthemideae</taxon>
        <taxon>Artemisiinae</taxon>
        <taxon>Artemisia</taxon>
    </lineage>
</organism>